<reference evidence="1" key="1">
    <citation type="submission" date="2022-05" db="EMBL/GenBank/DDBJ databases">
        <authorList>
            <person name="Oliphant S.A."/>
            <person name="Watson-Haigh N.S."/>
            <person name="Sumby K.M."/>
            <person name="Gardner J.M."/>
            <person name="Jiranek V."/>
        </authorList>
    </citation>
    <scope>NUCLEOTIDE SEQUENCE</scope>
    <source>
        <strain evidence="1">KI11_C11</strain>
    </source>
</reference>
<accession>A0ABY5BSE5</accession>
<dbReference type="EMBL" id="CP097118">
    <property type="protein sequence ID" value="USS87241.1"/>
    <property type="molecule type" value="Genomic_DNA"/>
</dbReference>
<name>A0ABY5BSE5_9LACO</name>
<protein>
    <submittedName>
        <fullName evidence="1">DsbA family protein</fullName>
    </submittedName>
</protein>
<evidence type="ECO:0000313" key="2">
    <source>
        <dbReference type="Proteomes" id="UP001057025"/>
    </source>
</evidence>
<dbReference type="Pfam" id="PF13743">
    <property type="entry name" value="Thioredoxin_5"/>
    <property type="match status" value="1"/>
</dbReference>
<sequence length="185" mass="20975">MIEMYLFVEPTCSSCLTAEQAVTKVADNLTQKVRVKFIPYLQLGVINSSHHQLDYQITLDYKAALFQGCKKGREFLQQLQTEVLLNHAIYSDALVNQVATATKLDLEMFQEDRDSDLPQSAFKSDQELVREMGVTDHDNLVIFNCASCANGLLIKDLDYQHLHTLCAKMETKMQKESGTPNLRVL</sequence>
<dbReference type="SUPFAM" id="SSF52833">
    <property type="entry name" value="Thioredoxin-like"/>
    <property type="match status" value="1"/>
</dbReference>
<dbReference type="Proteomes" id="UP001057025">
    <property type="component" value="Chromosome"/>
</dbReference>
<dbReference type="RefSeq" id="WP_252796539.1">
    <property type="nucleotide sequence ID" value="NZ_CP097118.1"/>
</dbReference>
<gene>
    <name evidence="1" type="ORF">M3M39_03730</name>
</gene>
<organism evidence="1 2">
    <name type="scientific">Fructilactobacillus hinvesii</name>
    <dbReference type="NCBI Taxonomy" id="2940300"/>
    <lineage>
        <taxon>Bacteria</taxon>
        <taxon>Bacillati</taxon>
        <taxon>Bacillota</taxon>
        <taxon>Bacilli</taxon>
        <taxon>Lactobacillales</taxon>
        <taxon>Lactobacillaceae</taxon>
        <taxon>Fructilactobacillus</taxon>
    </lineage>
</organism>
<keyword evidence="2" id="KW-1185">Reference proteome</keyword>
<evidence type="ECO:0000313" key="1">
    <source>
        <dbReference type="EMBL" id="USS87241.1"/>
    </source>
</evidence>
<proteinExistence type="predicted"/>
<dbReference type="InterPro" id="IPR036249">
    <property type="entry name" value="Thioredoxin-like_sf"/>
</dbReference>
<dbReference type="Gene3D" id="3.40.30.10">
    <property type="entry name" value="Glutaredoxin"/>
    <property type="match status" value="1"/>
</dbReference>